<dbReference type="PATRIC" id="fig|80852.17.peg.3204"/>
<dbReference type="KEGG" id="awd:AWOD_II_0442"/>
<organism evidence="1 2">
    <name type="scientific">Aliivibrio wodanis</name>
    <dbReference type="NCBI Taxonomy" id="80852"/>
    <lineage>
        <taxon>Bacteria</taxon>
        <taxon>Pseudomonadati</taxon>
        <taxon>Pseudomonadota</taxon>
        <taxon>Gammaproteobacteria</taxon>
        <taxon>Vibrionales</taxon>
        <taxon>Vibrionaceae</taxon>
        <taxon>Aliivibrio</taxon>
    </lineage>
</organism>
<dbReference type="AlphaFoldDB" id="A0A090I9Q6"/>
<dbReference type="STRING" id="80852.AWOD_II_0442"/>
<protein>
    <recommendedName>
        <fullName evidence="3">Cytoplasmic protein</fullName>
    </recommendedName>
</protein>
<dbReference type="InterPro" id="IPR019231">
    <property type="entry name" value="DUF2170"/>
</dbReference>
<dbReference type="Proteomes" id="UP000032427">
    <property type="component" value="Chromosome 2"/>
</dbReference>
<dbReference type="Pfam" id="PF09938">
    <property type="entry name" value="DUF2170"/>
    <property type="match status" value="1"/>
</dbReference>
<dbReference type="HOGENOM" id="CLU_110701_1_1_6"/>
<evidence type="ECO:0008006" key="3">
    <source>
        <dbReference type="Google" id="ProtNLM"/>
    </source>
</evidence>
<keyword evidence="2" id="KW-1185">Reference proteome</keyword>
<sequence length="131" mass="14680">MIWNITELTKALSKDPLWDVKENDNTILITNNDGVEAFLAISGEQILVEIILFSEESVSDIAGLNAFILKTHKLFPLSTIGINQIDQGNYYVAFGALSSHSVEESIHIEITTLFNNVEGFLDIYQSYLKEI</sequence>
<dbReference type="EMBL" id="LN554847">
    <property type="protein sequence ID" value="CED57087.1"/>
    <property type="molecule type" value="Genomic_DNA"/>
</dbReference>
<dbReference type="OrthoDB" id="7677665at2"/>
<evidence type="ECO:0000313" key="2">
    <source>
        <dbReference type="Proteomes" id="UP000032427"/>
    </source>
</evidence>
<reference evidence="2" key="1">
    <citation type="submission" date="2014-09" db="EMBL/GenBank/DDBJ databases">
        <authorList>
            <person name="Hjerde E."/>
        </authorList>
    </citation>
    <scope>NUCLEOTIDE SEQUENCE [LARGE SCALE GENOMIC DNA]</scope>
    <source>
        <strain evidence="2">06/09/139</strain>
    </source>
</reference>
<dbReference type="GeneID" id="28542692"/>
<evidence type="ECO:0000313" key="1">
    <source>
        <dbReference type="EMBL" id="CED57087.1"/>
    </source>
</evidence>
<gene>
    <name evidence="1" type="ORF">AWOD_II_0442</name>
</gene>
<accession>A0A090I9Q6</accession>
<name>A0A090I9Q6_9GAMM</name>
<proteinExistence type="predicted"/>